<organism evidence="1 2">
    <name type="scientific">Rhizopus oryzae</name>
    <name type="common">Mucormycosis agent</name>
    <name type="synonym">Rhizopus arrhizus var. delemar</name>
    <dbReference type="NCBI Taxonomy" id="64495"/>
    <lineage>
        <taxon>Eukaryota</taxon>
        <taxon>Fungi</taxon>
        <taxon>Fungi incertae sedis</taxon>
        <taxon>Mucoromycota</taxon>
        <taxon>Mucoromycotina</taxon>
        <taxon>Mucoromycetes</taxon>
        <taxon>Mucorales</taxon>
        <taxon>Mucorineae</taxon>
        <taxon>Rhizopodaceae</taxon>
        <taxon>Rhizopus</taxon>
    </lineage>
</organism>
<proteinExistence type="predicted"/>
<dbReference type="OrthoDB" id="10277046at2759"/>
<dbReference type="Proteomes" id="UP000716291">
    <property type="component" value="Unassembled WGS sequence"/>
</dbReference>
<dbReference type="EMBL" id="JAANQT010000605">
    <property type="protein sequence ID" value="KAG1309686.1"/>
    <property type="molecule type" value="Genomic_DNA"/>
</dbReference>
<keyword evidence="2" id="KW-1185">Reference proteome</keyword>
<name>A0A9P6XBA5_RHIOR</name>
<protein>
    <submittedName>
        <fullName evidence="1">Uncharacterized protein</fullName>
    </submittedName>
</protein>
<sequence>MCHSTIVQPETRRSLSNLPLTLERTQEHQNLSNQERLNQSTTTVASNQTFIGQEENWRFSIRRAQREIDDSIRNQEESLNDLFRRRGLMDQVLK</sequence>
<reference evidence="1" key="1">
    <citation type="journal article" date="2020" name="Microb. Genom.">
        <title>Genetic diversity of clinical and environmental Mucorales isolates obtained from an investigation of mucormycosis cases among solid organ transplant recipients.</title>
        <authorList>
            <person name="Nguyen M.H."/>
            <person name="Kaul D."/>
            <person name="Muto C."/>
            <person name="Cheng S.J."/>
            <person name="Richter R.A."/>
            <person name="Bruno V.M."/>
            <person name="Liu G."/>
            <person name="Beyhan S."/>
            <person name="Sundermann A.J."/>
            <person name="Mounaud S."/>
            <person name="Pasculle A.W."/>
            <person name="Nierman W.C."/>
            <person name="Driscoll E."/>
            <person name="Cumbie R."/>
            <person name="Clancy C.J."/>
            <person name="Dupont C.L."/>
        </authorList>
    </citation>
    <scope>NUCLEOTIDE SEQUENCE</scope>
    <source>
        <strain evidence="1">GL11</strain>
    </source>
</reference>
<accession>A0A9P6XBA5</accession>
<evidence type="ECO:0000313" key="1">
    <source>
        <dbReference type="EMBL" id="KAG1309686.1"/>
    </source>
</evidence>
<evidence type="ECO:0000313" key="2">
    <source>
        <dbReference type="Proteomes" id="UP000716291"/>
    </source>
</evidence>
<dbReference type="AlphaFoldDB" id="A0A9P6XBA5"/>
<comment type="caution">
    <text evidence="1">The sequence shown here is derived from an EMBL/GenBank/DDBJ whole genome shotgun (WGS) entry which is preliminary data.</text>
</comment>
<gene>
    <name evidence="1" type="ORF">G6F64_005122</name>
</gene>